<keyword evidence="2 3" id="KW-0040">ANK repeat</keyword>
<feature type="coiled-coil region" evidence="4">
    <location>
        <begin position="33"/>
        <end position="138"/>
    </location>
</feature>
<dbReference type="PANTHER" id="PTHR24198:SF165">
    <property type="entry name" value="ANKYRIN REPEAT-CONTAINING PROTEIN-RELATED"/>
    <property type="match status" value="1"/>
</dbReference>
<sequence length="673" mass="73730">MGTVAENQGLTNDAEDENLQQLVALQEATAILYHKLKENAGNLEESKLELKSALDRVRTCETYIQELEDELQGERAETEYLRQQIDELPAIGQAETTVEQEAQMEELRKEAERAHSLLDETRDEFDAQRERAQSLADAEISALKIQLETMQMDAGPSTTDLATVKQENIRVAHLEVELGVARTEAASLRKQLKAAEREKAAIASTRWQLLYTNEKLEESATKAAQAEEFLRAELRSARASPSHDAVCAARAEDSIGALQAELQKCRQQNQFLQTALDNSGEEIGALSQNAVAAQQENYELRRQVERVQTLNDASKSQLLLAQSEAETAQQTVMELEERIILQDEDRKNLVDGLQAKLGEKGAEAGNAQKVKIENNLLNQKLAEALREGAMARTAAQKLEGQVAEFKDYSTIESATGLAMITQRSRDKELYKAVCRSNCELVEMLLVAGAQSNFAYYVGGSLKPEISVRRFNFQGREVEFQTPLHLAVMLGHTAIVKALVKAGADPNFQAVIGTSLLSQCVTGCMAQAVRCLIVDAGADVNLRDKNGETALLTLVSIEHGKLHPLSSETAEAKTAILSLLLEHGAETDVVMRQNGYTALMYAAQAGNLEHVMMLIEAKANVNIKGQKGDTALKLASKFKSGNQTDKGRSQMIVKALIEAGAQGALKSHRASSFV</sequence>
<evidence type="ECO:0000256" key="1">
    <source>
        <dbReference type="ARBA" id="ARBA00022737"/>
    </source>
</evidence>
<dbReference type="PANTHER" id="PTHR24198">
    <property type="entry name" value="ANKYRIN REPEAT AND PROTEIN KINASE DOMAIN-CONTAINING PROTEIN"/>
    <property type="match status" value="1"/>
</dbReference>
<evidence type="ECO:0000313" key="6">
    <source>
        <dbReference type="Proteomes" id="UP001190700"/>
    </source>
</evidence>
<dbReference type="Gene3D" id="1.25.40.20">
    <property type="entry name" value="Ankyrin repeat-containing domain"/>
    <property type="match status" value="2"/>
</dbReference>
<dbReference type="AlphaFoldDB" id="A0AAE0BF55"/>
<feature type="coiled-coil region" evidence="4">
    <location>
        <begin position="171"/>
        <end position="282"/>
    </location>
</feature>
<keyword evidence="1" id="KW-0677">Repeat</keyword>
<feature type="coiled-coil region" evidence="4">
    <location>
        <begin position="318"/>
        <end position="387"/>
    </location>
</feature>
<accession>A0AAE0BF55</accession>
<keyword evidence="6" id="KW-1185">Reference proteome</keyword>
<dbReference type="PROSITE" id="PS50297">
    <property type="entry name" value="ANK_REP_REGION"/>
    <property type="match status" value="2"/>
</dbReference>
<dbReference type="InterPro" id="IPR036770">
    <property type="entry name" value="Ankyrin_rpt-contain_sf"/>
</dbReference>
<dbReference type="EMBL" id="LGRX02035313">
    <property type="protein sequence ID" value="KAK3235336.1"/>
    <property type="molecule type" value="Genomic_DNA"/>
</dbReference>
<dbReference type="Pfam" id="PF12796">
    <property type="entry name" value="Ank_2"/>
    <property type="match status" value="1"/>
</dbReference>
<feature type="repeat" description="ANK" evidence="3">
    <location>
        <begin position="478"/>
        <end position="510"/>
    </location>
</feature>
<dbReference type="SUPFAM" id="SSF48403">
    <property type="entry name" value="Ankyrin repeat"/>
    <property type="match status" value="1"/>
</dbReference>
<evidence type="ECO:0000256" key="3">
    <source>
        <dbReference type="PROSITE-ProRule" id="PRU00023"/>
    </source>
</evidence>
<dbReference type="PROSITE" id="PS50088">
    <property type="entry name" value="ANK_REPEAT"/>
    <property type="match status" value="2"/>
</dbReference>
<reference evidence="5 6" key="1">
    <citation type="journal article" date="2015" name="Genome Biol. Evol.">
        <title>Comparative Genomics of a Bacterivorous Green Alga Reveals Evolutionary Causalities and Consequences of Phago-Mixotrophic Mode of Nutrition.</title>
        <authorList>
            <person name="Burns J.A."/>
            <person name="Paasch A."/>
            <person name="Narechania A."/>
            <person name="Kim E."/>
        </authorList>
    </citation>
    <scope>NUCLEOTIDE SEQUENCE [LARGE SCALE GENOMIC DNA]</scope>
    <source>
        <strain evidence="5 6">PLY_AMNH</strain>
    </source>
</reference>
<organism evidence="5 6">
    <name type="scientific">Cymbomonas tetramitiformis</name>
    <dbReference type="NCBI Taxonomy" id="36881"/>
    <lineage>
        <taxon>Eukaryota</taxon>
        <taxon>Viridiplantae</taxon>
        <taxon>Chlorophyta</taxon>
        <taxon>Pyramimonadophyceae</taxon>
        <taxon>Pyramimonadales</taxon>
        <taxon>Pyramimonadaceae</taxon>
        <taxon>Cymbomonas</taxon>
    </lineage>
</organism>
<dbReference type="InterPro" id="IPR002110">
    <property type="entry name" value="Ankyrin_rpt"/>
</dbReference>
<feature type="repeat" description="ANK" evidence="3">
    <location>
        <begin position="593"/>
        <end position="625"/>
    </location>
</feature>
<gene>
    <name evidence="5" type="ORF">CYMTET_54454</name>
</gene>
<proteinExistence type="predicted"/>
<keyword evidence="4" id="KW-0175">Coiled coil</keyword>
<dbReference type="SMART" id="SM00248">
    <property type="entry name" value="ANK"/>
    <property type="match status" value="5"/>
</dbReference>
<protein>
    <submittedName>
        <fullName evidence="5">Uncharacterized protein</fullName>
    </submittedName>
</protein>
<evidence type="ECO:0000313" key="5">
    <source>
        <dbReference type="EMBL" id="KAK3235336.1"/>
    </source>
</evidence>
<evidence type="ECO:0000256" key="4">
    <source>
        <dbReference type="SAM" id="Coils"/>
    </source>
</evidence>
<comment type="caution">
    <text evidence="5">The sequence shown here is derived from an EMBL/GenBank/DDBJ whole genome shotgun (WGS) entry which is preliminary data.</text>
</comment>
<dbReference type="Pfam" id="PF00023">
    <property type="entry name" value="Ank"/>
    <property type="match status" value="1"/>
</dbReference>
<evidence type="ECO:0000256" key="2">
    <source>
        <dbReference type="ARBA" id="ARBA00023043"/>
    </source>
</evidence>
<name>A0AAE0BF55_9CHLO</name>
<dbReference type="Proteomes" id="UP001190700">
    <property type="component" value="Unassembled WGS sequence"/>
</dbReference>